<evidence type="ECO:0000313" key="3">
    <source>
        <dbReference type="Proteomes" id="UP000614047"/>
    </source>
</evidence>
<name>A0A931DJ68_9ACTN</name>
<feature type="region of interest" description="Disordered" evidence="1">
    <location>
        <begin position="355"/>
        <end position="395"/>
    </location>
</feature>
<reference evidence="2" key="1">
    <citation type="submission" date="2020-11" db="EMBL/GenBank/DDBJ databases">
        <title>Sequencing the genomes of 1000 actinobacteria strains.</title>
        <authorList>
            <person name="Klenk H.-P."/>
        </authorList>
    </citation>
    <scope>NUCLEOTIDE SEQUENCE</scope>
    <source>
        <strain evidence="2">DSM 43175</strain>
    </source>
</reference>
<dbReference type="AlphaFoldDB" id="A0A931DJ68"/>
<feature type="compositionally biased region" description="Low complexity" evidence="1">
    <location>
        <begin position="356"/>
        <end position="365"/>
    </location>
</feature>
<dbReference type="RefSeq" id="WP_231403832.1">
    <property type="nucleotide sequence ID" value="NZ_JADOUA010000001.1"/>
</dbReference>
<evidence type="ECO:0000313" key="2">
    <source>
        <dbReference type="EMBL" id="MBG6089548.1"/>
    </source>
</evidence>
<organism evidence="2 3">
    <name type="scientific">Actinomadura viridis</name>
    <dbReference type="NCBI Taxonomy" id="58110"/>
    <lineage>
        <taxon>Bacteria</taxon>
        <taxon>Bacillati</taxon>
        <taxon>Actinomycetota</taxon>
        <taxon>Actinomycetes</taxon>
        <taxon>Streptosporangiales</taxon>
        <taxon>Thermomonosporaceae</taxon>
        <taxon>Actinomadura</taxon>
    </lineage>
</organism>
<comment type="caution">
    <text evidence="2">The sequence shown here is derived from an EMBL/GenBank/DDBJ whole genome shotgun (WGS) entry which is preliminary data.</text>
</comment>
<protein>
    <submittedName>
        <fullName evidence="2">Uncharacterized protein</fullName>
    </submittedName>
</protein>
<sequence length="488" mass="53071">MGMDASVTAAGFEAAQAVADAVLYEGYLLYPYRRSSGKNQVRWQFGVLTPRDWTLARGPVDCSVAGSAESWWQRTECLLEAEDGATLHCRVRFLQVQRRSVEERLPGGAHRPVDALTAGSRSELGFDEAVPREFDLTFSLEELLAEERHVPLRISGGEETEPLPDDRERPAGRVLRTRWPVAVSLTASAAPCDTPARLFRLRLHVENAAGAFPLEATRDEALRVSPIACHTLVAVRDGAFLSLLDPPGWAEDAAQTCANVHTFPVLAGGEDRRDLVLSSPILLYDHPRVAPESPGDLHDATEIDEILSLRTLTLTDAEKREARATDARAAAILDRVEGMPAEVMSRLHGAVRSLRPVPATAAAPPGGERDGSEPPFRPSAPWWEPGADASVSPETDSVVVAGTPVSKGSRVRLRPRRHGTDPQDMFLEGRTAVVEAVLLDVDGAHHLAVTLEDDPAADVNRWYGRFRYFSPDEVEPLPGEGGPGERGE</sequence>
<dbReference type="Proteomes" id="UP000614047">
    <property type="component" value="Unassembled WGS sequence"/>
</dbReference>
<dbReference type="EMBL" id="JADOUA010000001">
    <property type="protein sequence ID" value="MBG6089548.1"/>
    <property type="molecule type" value="Genomic_DNA"/>
</dbReference>
<accession>A0A931DJ68</accession>
<proteinExistence type="predicted"/>
<gene>
    <name evidence="2" type="ORF">IW256_003661</name>
</gene>
<evidence type="ECO:0000256" key="1">
    <source>
        <dbReference type="SAM" id="MobiDB-lite"/>
    </source>
</evidence>
<keyword evidence="3" id="KW-1185">Reference proteome</keyword>